<evidence type="ECO:0000313" key="3">
    <source>
        <dbReference type="Proteomes" id="UP000289691"/>
    </source>
</evidence>
<dbReference type="PANTHER" id="PTHR42924:SF18">
    <property type="entry name" value="POLYMERASE_HISTIDINOL PHOSPHATASE N-TERMINAL DOMAIN-CONTAINING PROTEIN"/>
    <property type="match status" value="1"/>
</dbReference>
<dbReference type="SMART" id="SM00481">
    <property type="entry name" value="POLIIIAc"/>
    <property type="match status" value="1"/>
</dbReference>
<protein>
    <submittedName>
        <fullName evidence="2">PHP domain-containing protein</fullName>
    </submittedName>
</protein>
<reference evidence="2 3" key="1">
    <citation type="submission" date="2019-01" db="EMBL/GenBank/DDBJ databases">
        <title>Halorientalis sp. F13-25 a new haloarchaeum isolated from hypersaline water.</title>
        <authorList>
            <person name="Ana D.-V."/>
            <person name="Cristina S.-P."/>
            <person name="Antonio V."/>
        </authorList>
    </citation>
    <scope>NUCLEOTIDE SEQUENCE [LARGE SCALE GENOMIC DNA]</scope>
    <source>
        <strain evidence="2 3">F13-25</strain>
    </source>
</reference>
<evidence type="ECO:0000313" key="2">
    <source>
        <dbReference type="EMBL" id="RXK50608.1"/>
    </source>
</evidence>
<dbReference type="InterPro" id="IPR052018">
    <property type="entry name" value="PHP_domain"/>
</dbReference>
<dbReference type="Gene3D" id="3.20.20.140">
    <property type="entry name" value="Metal-dependent hydrolases"/>
    <property type="match status" value="1"/>
</dbReference>
<dbReference type="AlphaFoldDB" id="A0A498KZ88"/>
<feature type="domain" description="Polymerase/histidinol phosphatase N-terminal" evidence="1">
    <location>
        <begin position="4"/>
        <end position="68"/>
    </location>
</feature>
<accession>A0A498KZ88</accession>
<dbReference type="GO" id="GO:0035312">
    <property type="term" value="F:5'-3' DNA exonuclease activity"/>
    <property type="evidence" value="ECO:0007669"/>
    <property type="project" value="TreeGrafter"/>
</dbReference>
<organism evidence="2 3">
    <name type="scientific">Halorientalis pallida</name>
    <dbReference type="NCBI Taxonomy" id="2479928"/>
    <lineage>
        <taxon>Archaea</taxon>
        <taxon>Methanobacteriati</taxon>
        <taxon>Methanobacteriota</taxon>
        <taxon>Stenosarchaea group</taxon>
        <taxon>Halobacteria</taxon>
        <taxon>Halobacteriales</taxon>
        <taxon>Haloarculaceae</taxon>
        <taxon>Halorientalis</taxon>
    </lineage>
</organism>
<dbReference type="RefSeq" id="WP_129068568.1">
    <property type="nucleotide sequence ID" value="NZ_RDFA01000002.1"/>
</dbReference>
<proteinExistence type="predicted"/>
<comment type="caution">
    <text evidence="2">The sequence shown here is derived from an EMBL/GenBank/DDBJ whole genome shotgun (WGS) entry which is preliminary data.</text>
</comment>
<dbReference type="Proteomes" id="UP000289691">
    <property type="component" value="Unassembled WGS sequence"/>
</dbReference>
<dbReference type="EMBL" id="RDFA01000002">
    <property type="protein sequence ID" value="RXK50608.1"/>
    <property type="molecule type" value="Genomic_DNA"/>
</dbReference>
<dbReference type="Gene3D" id="1.10.150.650">
    <property type="match status" value="1"/>
</dbReference>
<sequence length="257" mass="27664">MVVADLHVHTTRSDGTLTLEAVPEAARSAGVEVVALTDHDRMQPALDAPVTEREGITVVHGIELRVDAGDLRVDLLGYGVDPTPALTELVEAIQRDRAARGRAIVECVEDRLGVALGVEPRPGLGRPHIARAVEESPADYDYQDAFDHLIGDDCPCYVARDIPTFEHGREVLTEACGVVGLAHPLRYEDPDAALDLTADLDAVERHYPYAHDADPTPVDRAIEAHDLFATGGSDAHDEQLGRAGLDRAATERLLAAL</sequence>
<dbReference type="InterPro" id="IPR016195">
    <property type="entry name" value="Pol/histidinol_Pase-like"/>
</dbReference>
<dbReference type="InterPro" id="IPR004013">
    <property type="entry name" value="PHP_dom"/>
</dbReference>
<evidence type="ECO:0000259" key="1">
    <source>
        <dbReference type="SMART" id="SM00481"/>
    </source>
</evidence>
<keyword evidence="3" id="KW-1185">Reference proteome</keyword>
<name>A0A498KZ88_9EURY</name>
<dbReference type="PANTHER" id="PTHR42924">
    <property type="entry name" value="EXONUCLEASE"/>
    <property type="match status" value="1"/>
</dbReference>
<dbReference type="InterPro" id="IPR003141">
    <property type="entry name" value="Pol/His_phosphatase_N"/>
</dbReference>
<dbReference type="GO" id="GO:0004534">
    <property type="term" value="F:5'-3' RNA exonuclease activity"/>
    <property type="evidence" value="ECO:0007669"/>
    <property type="project" value="TreeGrafter"/>
</dbReference>
<dbReference type="SUPFAM" id="SSF89550">
    <property type="entry name" value="PHP domain-like"/>
    <property type="match status" value="1"/>
</dbReference>
<dbReference type="Pfam" id="PF02811">
    <property type="entry name" value="PHP"/>
    <property type="match status" value="1"/>
</dbReference>
<dbReference type="OrthoDB" id="196608at2157"/>
<gene>
    <name evidence="2" type="ORF">EAF64_08665</name>
</gene>